<dbReference type="Proteomes" id="UP001642540">
    <property type="component" value="Unassembled WGS sequence"/>
</dbReference>
<comment type="similarity">
    <text evidence="2">Belongs to the alkaline phosphatase family.</text>
</comment>
<accession>A0ABP1RRW3</accession>
<feature type="chain" id="PRO_5046846967" description="alkaline phosphatase" evidence="3">
    <location>
        <begin position="18"/>
        <end position="543"/>
    </location>
</feature>
<dbReference type="EC" id="3.1.3.1" evidence="1"/>
<dbReference type="EMBL" id="CAXLJM020000104">
    <property type="protein sequence ID" value="CAL8134234.1"/>
    <property type="molecule type" value="Genomic_DNA"/>
</dbReference>
<dbReference type="InterPro" id="IPR017850">
    <property type="entry name" value="Alkaline_phosphatase_core_sf"/>
</dbReference>
<feature type="signal peptide" evidence="3">
    <location>
        <begin position="1"/>
        <end position="17"/>
    </location>
</feature>
<gene>
    <name evidence="4" type="ORF">ODALV1_LOCUS25428</name>
</gene>
<keyword evidence="5" id="KW-1185">Reference proteome</keyword>
<sequence>MIWPMLGLALCATFVQGFSADTYMHKAAYKHQFTKAVGGEPEAPEFWAKSAQDSLSEKLKSDRRLGEAKNVIMFLGDGWGVSTMTLARILKGQEVDKVGFGEEGQLHVDTFEFSGMSKTFCVDAQVADSACSTTAYLGGVKTNTGTIGVTSDVQLGNCTAQKIPANQVSNILAWAQAAGKSTGIVTTTRVTHASPAGAYAHTSHRDWESDIDIPLDGKDCEDIASQLILREPGKNINVILGGGRRKFLPFNFTDSESQNGEREDGKNLIDIWKSKNEPNVNATYVETVDDLKNVDAAKADYLLGLFAPSHLAYFHEQAPDQDPTLTEMTEKAIEILSKNPKGFFLFVEGGRIDHAHHDNEALRSIWEAVEFDRAIKKGDEMTSDDDTLIVVTADHSHAFSFPGYNVRGENITNIAGYGDDTLPYATMSYANGPGNRTFDDGLRHNISNDPIHTLDYKQVPLVPLDSETHGGEDVMIFARGPFAHLFTGVHQQSYIPHAMGYASCLGPGLTYCSDNKSNSANYAISNISLSALIIISIVSYFCR</sequence>
<dbReference type="SMART" id="SM00098">
    <property type="entry name" value="alkPPc"/>
    <property type="match status" value="1"/>
</dbReference>
<evidence type="ECO:0000256" key="2">
    <source>
        <dbReference type="RuleBase" id="RU003946"/>
    </source>
</evidence>
<reference evidence="4 5" key="1">
    <citation type="submission" date="2024-08" db="EMBL/GenBank/DDBJ databases">
        <authorList>
            <person name="Cucini C."/>
            <person name="Frati F."/>
        </authorList>
    </citation>
    <scope>NUCLEOTIDE SEQUENCE [LARGE SCALE GENOMIC DNA]</scope>
</reference>
<evidence type="ECO:0000256" key="3">
    <source>
        <dbReference type="SAM" id="SignalP"/>
    </source>
</evidence>
<dbReference type="Pfam" id="PF00245">
    <property type="entry name" value="Alk_phosphatase"/>
    <property type="match status" value="1"/>
</dbReference>
<protein>
    <recommendedName>
        <fullName evidence="1">alkaline phosphatase</fullName>
        <ecNumber evidence="1">3.1.3.1</ecNumber>
    </recommendedName>
</protein>
<name>A0ABP1RRW3_9HEXA</name>
<dbReference type="Gene3D" id="3.40.720.10">
    <property type="entry name" value="Alkaline Phosphatase, subunit A"/>
    <property type="match status" value="1"/>
</dbReference>
<dbReference type="SUPFAM" id="SSF53649">
    <property type="entry name" value="Alkaline phosphatase-like"/>
    <property type="match status" value="1"/>
</dbReference>
<evidence type="ECO:0000256" key="1">
    <source>
        <dbReference type="ARBA" id="ARBA00012647"/>
    </source>
</evidence>
<dbReference type="PANTHER" id="PTHR11596:SF91">
    <property type="entry name" value="ALKALINE PHOSPHATASE-RELATED"/>
    <property type="match status" value="1"/>
</dbReference>
<evidence type="ECO:0000313" key="5">
    <source>
        <dbReference type="Proteomes" id="UP001642540"/>
    </source>
</evidence>
<evidence type="ECO:0000313" key="4">
    <source>
        <dbReference type="EMBL" id="CAL8134234.1"/>
    </source>
</evidence>
<dbReference type="InterPro" id="IPR001952">
    <property type="entry name" value="Alkaline_phosphatase"/>
</dbReference>
<comment type="caution">
    <text evidence="4">The sequence shown here is derived from an EMBL/GenBank/DDBJ whole genome shotgun (WGS) entry which is preliminary data.</text>
</comment>
<keyword evidence="3" id="KW-0732">Signal</keyword>
<organism evidence="4 5">
    <name type="scientific">Orchesella dallaii</name>
    <dbReference type="NCBI Taxonomy" id="48710"/>
    <lineage>
        <taxon>Eukaryota</taxon>
        <taxon>Metazoa</taxon>
        <taxon>Ecdysozoa</taxon>
        <taxon>Arthropoda</taxon>
        <taxon>Hexapoda</taxon>
        <taxon>Collembola</taxon>
        <taxon>Entomobryomorpha</taxon>
        <taxon>Entomobryoidea</taxon>
        <taxon>Orchesellidae</taxon>
        <taxon>Orchesellinae</taxon>
        <taxon>Orchesella</taxon>
    </lineage>
</organism>
<dbReference type="PRINTS" id="PR00113">
    <property type="entry name" value="ALKPHPHTASE"/>
</dbReference>
<dbReference type="PANTHER" id="PTHR11596">
    <property type="entry name" value="ALKALINE PHOSPHATASE"/>
    <property type="match status" value="1"/>
</dbReference>
<proteinExistence type="inferred from homology"/>
<dbReference type="CDD" id="cd16012">
    <property type="entry name" value="ALP"/>
    <property type="match status" value="1"/>
</dbReference>